<keyword evidence="1" id="KW-0812">Transmembrane</keyword>
<feature type="transmembrane region" description="Helical" evidence="1">
    <location>
        <begin position="433"/>
        <end position="458"/>
    </location>
</feature>
<comment type="caution">
    <text evidence="3">The sequence shown here is derived from an EMBL/GenBank/DDBJ whole genome shotgun (WGS) entry which is preliminary data.</text>
</comment>
<feature type="transmembrane region" description="Helical" evidence="1">
    <location>
        <begin position="225"/>
        <end position="244"/>
    </location>
</feature>
<dbReference type="Pfam" id="PF19053">
    <property type="entry name" value="EccD"/>
    <property type="match status" value="1"/>
</dbReference>
<feature type="domain" description="EccD-like transmembrane" evidence="2">
    <location>
        <begin position="118"/>
        <end position="458"/>
    </location>
</feature>
<feature type="transmembrane region" description="Helical" evidence="1">
    <location>
        <begin position="172"/>
        <end position="189"/>
    </location>
</feature>
<protein>
    <recommendedName>
        <fullName evidence="2">EccD-like transmembrane domain-containing protein</fullName>
    </recommendedName>
</protein>
<evidence type="ECO:0000259" key="2">
    <source>
        <dbReference type="Pfam" id="PF19053"/>
    </source>
</evidence>
<proteinExistence type="predicted"/>
<feature type="transmembrane region" description="Helical" evidence="1">
    <location>
        <begin position="115"/>
        <end position="134"/>
    </location>
</feature>
<evidence type="ECO:0000313" key="3">
    <source>
        <dbReference type="EMBL" id="GAA5193300.1"/>
    </source>
</evidence>
<evidence type="ECO:0000256" key="1">
    <source>
        <dbReference type="SAM" id="Phobius"/>
    </source>
</evidence>
<keyword evidence="4" id="KW-1185">Reference proteome</keyword>
<dbReference type="InterPro" id="IPR044049">
    <property type="entry name" value="EccD_transm"/>
</dbReference>
<dbReference type="RefSeq" id="WP_345634379.1">
    <property type="nucleotide sequence ID" value="NZ_BAABJQ010000019.1"/>
</dbReference>
<keyword evidence="1" id="KW-1133">Transmembrane helix</keyword>
<feature type="transmembrane region" description="Helical" evidence="1">
    <location>
        <begin position="201"/>
        <end position="218"/>
    </location>
</feature>
<name>A0ABP9SC37_9ACTN</name>
<dbReference type="Proteomes" id="UP001501570">
    <property type="component" value="Unassembled WGS sequence"/>
</dbReference>
<organism evidence="3 4">
    <name type="scientific">Rugosimonospora acidiphila</name>
    <dbReference type="NCBI Taxonomy" id="556531"/>
    <lineage>
        <taxon>Bacteria</taxon>
        <taxon>Bacillati</taxon>
        <taxon>Actinomycetota</taxon>
        <taxon>Actinomycetes</taxon>
        <taxon>Micromonosporales</taxon>
        <taxon>Micromonosporaceae</taxon>
        <taxon>Rugosimonospora</taxon>
    </lineage>
</organism>
<dbReference type="EMBL" id="BAABJQ010000019">
    <property type="protein sequence ID" value="GAA5193300.1"/>
    <property type="molecule type" value="Genomic_DNA"/>
</dbReference>
<dbReference type="Gene3D" id="3.10.20.90">
    <property type="entry name" value="Phosphatidylinositol 3-kinase Catalytic Subunit, Chain A, domain 1"/>
    <property type="match status" value="1"/>
</dbReference>
<feature type="transmembrane region" description="Helical" evidence="1">
    <location>
        <begin position="329"/>
        <end position="345"/>
    </location>
</feature>
<feature type="transmembrane region" description="Helical" evidence="1">
    <location>
        <begin position="354"/>
        <end position="376"/>
    </location>
</feature>
<gene>
    <name evidence="3" type="ORF">GCM10023322_55000</name>
</gene>
<dbReference type="Pfam" id="PF08817">
    <property type="entry name" value="YukD"/>
    <property type="match status" value="1"/>
</dbReference>
<reference evidence="4" key="1">
    <citation type="journal article" date="2019" name="Int. J. Syst. Evol. Microbiol.">
        <title>The Global Catalogue of Microorganisms (GCM) 10K type strain sequencing project: providing services to taxonomists for standard genome sequencing and annotation.</title>
        <authorList>
            <consortium name="The Broad Institute Genomics Platform"/>
            <consortium name="The Broad Institute Genome Sequencing Center for Infectious Disease"/>
            <person name="Wu L."/>
            <person name="Ma J."/>
        </authorList>
    </citation>
    <scope>NUCLEOTIDE SEQUENCE [LARGE SCALE GENOMIC DNA]</scope>
    <source>
        <strain evidence="4">JCM 18304</strain>
    </source>
</reference>
<feature type="transmembrane region" description="Helical" evidence="1">
    <location>
        <begin position="382"/>
        <end position="403"/>
    </location>
</feature>
<evidence type="ECO:0000313" key="4">
    <source>
        <dbReference type="Proteomes" id="UP001501570"/>
    </source>
</evidence>
<feature type="transmembrane region" description="Helical" evidence="1">
    <location>
        <begin position="140"/>
        <end position="160"/>
    </location>
</feature>
<accession>A0ABP9SC37</accession>
<feature type="transmembrane region" description="Helical" evidence="1">
    <location>
        <begin position="250"/>
        <end position="267"/>
    </location>
</feature>
<feature type="transmembrane region" description="Helical" evidence="1">
    <location>
        <begin position="303"/>
        <end position="323"/>
    </location>
</feature>
<dbReference type="InterPro" id="IPR024962">
    <property type="entry name" value="YukD-like"/>
</dbReference>
<keyword evidence="1" id="KW-0472">Membrane</keyword>
<sequence length="465" mass="47361">MIDRRSRVTVVGDRRRLDVAVPTVAPVGEYAPRLAELCEQERGGPLPKVWSLQTAGAAPLPLDASLADYGVTDGQILYLSDLATDPTVGPVVEDIDELVGAEAGAQRDIAVPRSLLVIGFGLAWLVATAAAAIWRGNGSGQLAVAAGLIACALLLTAIGWTLEQRRAPMPAALRLLVSLTAVPCLAVAGEWTARFAAGPGFGWPGAIVGANLAALMAIATTPEAVLLAIEIQLAVTAALAPLLIALRANGVQTAAATVIAAVSLIGLSKRIAAAITTWSQRTSADASSTAHAVTQLLIRARRLLTVVVAGPTLALAVALPVLAFSRQPFALALAGVAGAALLIRAEQSGFTNELVLIGGAGLVGGFGVLAGLIWWLVPSGPLALILLAVSGLCLVGAGAIAALNSQRTEAAETTEVKVGGVPMRPVRRRFVDVLGMLCMIASAPLALGVFGVFGQLAALGRSMFG</sequence>